<dbReference type="PIRSF" id="PIRSF001455">
    <property type="entry name" value="DHQ_synth"/>
    <property type="match status" value="1"/>
</dbReference>
<evidence type="ECO:0000256" key="4">
    <source>
        <dbReference type="ARBA" id="ARBA00022741"/>
    </source>
</evidence>
<dbReference type="Gene3D" id="1.20.1090.10">
    <property type="entry name" value="Dehydroquinate synthase-like - alpha domain"/>
    <property type="match status" value="1"/>
</dbReference>
<dbReference type="EMBL" id="JASGBQ010000015">
    <property type="protein sequence ID" value="MDI9242615.1"/>
    <property type="molecule type" value="Genomic_DNA"/>
</dbReference>
<dbReference type="InterPro" id="IPR016037">
    <property type="entry name" value="DHQ_synth_AroB"/>
</dbReference>
<accession>A0AAP4BAR1</accession>
<dbReference type="CDD" id="cd08195">
    <property type="entry name" value="DHQS"/>
    <property type="match status" value="1"/>
</dbReference>
<dbReference type="InterPro" id="IPR030960">
    <property type="entry name" value="DHQS/DOIS_N"/>
</dbReference>
<dbReference type="GO" id="GO:0009423">
    <property type="term" value="P:chorismate biosynthetic process"/>
    <property type="evidence" value="ECO:0007669"/>
    <property type="project" value="UniProtKB-UniRule"/>
</dbReference>
<keyword evidence="9" id="KW-0963">Cytoplasm</keyword>
<evidence type="ECO:0000256" key="8">
    <source>
        <dbReference type="ARBA" id="ARBA00023285"/>
    </source>
</evidence>
<evidence type="ECO:0000256" key="5">
    <source>
        <dbReference type="ARBA" id="ARBA00022833"/>
    </source>
</evidence>
<keyword evidence="7 9" id="KW-0456">Lyase</keyword>
<comment type="caution">
    <text evidence="13">The sequence shown here is derived from an EMBL/GenBank/DDBJ whole genome shotgun (WGS) entry which is preliminary data.</text>
</comment>
<protein>
    <recommendedName>
        <fullName evidence="9 10">3-dehydroquinate synthase</fullName>
        <shortName evidence="9">DHQS</shortName>
        <ecNumber evidence="9 10">4.2.3.4</ecNumber>
    </recommendedName>
</protein>
<comment type="cofactor">
    <cofactor evidence="9">
        <name>Co(2+)</name>
        <dbReference type="ChEBI" id="CHEBI:48828"/>
    </cofactor>
    <cofactor evidence="9">
        <name>Zn(2+)</name>
        <dbReference type="ChEBI" id="CHEBI:29105"/>
    </cofactor>
    <text evidence="9">Binds 1 divalent metal cation per subunit. Can use either Co(2+) or Zn(2+).</text>
</comment>
<dbReference type="Proteomes" id="UP001300383">
    <property type="component" value="Unassembled WGS sequence"/>
</dbReference>
<dbReference type="GO" id="GO:0009073">
    <property type="term" value="P:aromatic amino acid family biosynthetic process"/>
    <property type="evidence" value="ECO:0007669"/>
    <property type="project" value="UniProtKB-KW"/>
</dbReference>
<dbReference type="HAMAP" id="MF_00110">
    <property type="entry name" value="DHQ_synthase"/>
    <property type="match status" value="1"/>
</dbReference>
<dbReference type="InterPro" id="IPR050071">
    <property type="entry name" value="Dehydroquinate_synthase"/>
</dbReference>
<dbReference type="GO" id="GO:0005737">
    <property type="term" value="C:cytoplasm"/>
    <property type="evidence" value="ECO:0007669"/>
    <property type="project" value="UniProtKB-SubCell"/>
</dbReference>
<feature type="binding site" evidence="9">
    <location>
        <position position="254"/>
    </location>
    <ligand>
        <name>Zn(2+)</name>
        <dbReference type="ChEBI" id="CHEBI:29105"/>
    </ligand>
</feature>
<dbReference type="PANTHER" id="PTHR43622">
    <property type="entry name" value="3-DEHYDROQUINATE SYNTHASE"/>
    <property type="match status" value="1"/>
</dbReference>
<feature type="binding site" evidence="9">
    <location>
        <position position="270"/>
    </location>
    <ligand>
        <name>Zn(2+)</name>
        <dbReference type="ChEBI" id="CHEBI:29105"/>
    </ligand>
</feature>
<dbReference type="Pfam" id="PF24621">
    <property type="entry name" value="DHQS_C"/>
    <property type="match status" value="1"/>
</dbReference>
<keyword evidence="9" id="KW-0057">Aromatic amino acid biosynthesis</keyword>
<evidence type="ECO:0000259" key="11">
    <source>
        <dbReference type="Pfam" id="PF01761"/>
    </source>
</evidence>
<feature type="binding site" evidence="9">
    <location>
        <position position="158"/>
    </location>
    <ligand>
        <name>NAD(+)</name>
        <dbReference type="ChEBI" id="CHEBI:57540"/>
    </ligand>
</feature>
<feature type="binding site" evidence="9">
    <location>
        <begin position="136"/>
        <end position="137"/>
    </location>
    <ligand>
        <name>NAD(+)</name>
        <dbReference type="ChEBI" id="CHEBI:57540"/>
    </ligand>
</feature>
<gene>
    <name evidence="9 13" type="primary">aroB</name>
    <name evidence="13" type="ORF">QJ036_09050</name>
</gene>
<keyword evidence="14" id="KW-1185">Reference proteome</keyword>
<dbReference type="SUPFAM" id="SSF56796">
    <property type="entry name" value="Dehydroquinate synthase-like"/>
    <property type="match status" value="1"/>
</dbReference>
<dbReference type="NCBIfam" id="TIGR01357">
    <property type="entry name" value="aroB"/>
    <property type="match status" value="1"/>
</dbReference>
<reference evidence="13 14" key="1">
    <citation type="submission" date="2023-05" db="EMBL/GenBank/DDBJ databases">
        <title>[ruminococcus] sp. nov., isolated from a pig farm feces dump.</title>
        <authorList>
            <person name="Chang Y.-H."/>
        </authorList>
    </citation>
    <scope>NUCLEOTIDE SEQUENCE [LARGE SCALE GENOMIC DNA]</scope>
    <source>
        <strain evidence="13 14">YH-rum2234</strain>
    </source>
</reference>
<dbReference type="GO" id="GO:0000166">
    <property type="term" value="F:nucleotide binding"/>
    <property type="evidence" value="ECO:0007669"/>
    <property type="project" value="UniProtKB-KW"/>
</dbReference>
<comment type="cofactor">
    <cofactor evidence="2">
        <name>Zn(2+)</name>
        <dbReference type="ChEBI" id="CHEBI:29105"/>
    </cofactor>
</comment>
<dbReference type="RefSeq" id="WP_283231060.1">
    <property type="nucleotide sequence ID" value="NZ_JASGBQ010000015.1"/>
</dbReference>
<comment type="pathway">
    <text evidence="9">Metabolic intermediate biosynthesis; chorismate biosynthesis; chorismate from D-erythrose 4-phosphate and phosphoenolpyruvate: step 2/7.</text>
</comment>
<evidence type="ECO:0000256" key="3">
    <source>
        <dbReference type="ARBA" id="ARBA00022723"/>
    </source>
</evidence>
<evidence type="ECO:0000259" key="12">
    <source>
        <dbReference type="Pfam" id="PF24621"/>
    </source>
</evidence>
<sequence>MTANNTEKLVVCQDKEPVYSIWLTDSFRALPDALDGLFLTDRKVCIVTDSNVAGLYLDEIKAVYAKLAAKAVSFVFPAGEENKTLDTVKKLYEFLIRESFDRNDLLIALGGGVVGDLTGYTAATYLRGIRFIQMPTTLLSQVDSSIGGKTGVDFDSYKNMVGAFYMPKLVYINVSVLKSLPAGQFSSGMGEVIKHGCIRSENYYRWLSDHREDIGRREAAALMEVVRGSCLIKRAVVEEDPTEKGVRAILNFGHTLGHAIEKEMNFTMSHGACVGAGCTAAAWISMKRGLISAEELSHLEELLRFFDLPTRVSGFSPERILEAARHDKKMDSGVIRFILLKRIGEAYIDKTVTAREMEGALSYLSGNV</sequence>
<comment type="catalytic activity">
    <reaction evidence="9">
        <text>7-phospho-2-dehydro-3-deoxy-D-arabino-heptonate = 3-dehydroquinate + phosphate</text>
        <dbReference type="Rhea" id="RHEA:21968"/>
        <dbReference type="ChEBI" id="CHEBI:32364"/>
        <dbReference type="ChEBI" id="CHEBI:43474"/>
        <dbReference type="ChEBI" id="CHEBI:58394"/>
        <dbReference type="EC" id="4.2.3.4"/>
    </reaction>
</comment>
<dbReference type="GO" id="GO:0003856">
    <property type="term" value="F:3-dehydroquinate synthase activity"/>
    <property type="evidence" value="ECO:0007669"/>
    <property type="project" value="UniProtKB-UniRule"/>
</dbReference>
<comment type="subcellular location">
    <subcellularLocation>
        <location evidence="9">Cytoplasm</location>
    </subcellularLocation>
</comment>
<comment type="caution">
    <text evidence="9">Lacks conserved residue(s) required for the propagation of feature annotation.</text>
</comment>
<dbReference type="Pfam" id="PF01761">
    <property type="entry name" value="DHQ_synthase"/>
    <property type="match status" value="1"/>
</dbReference>
<evidence type="ECO:0000256" key="7">
    <source>
        <dbReference type="ARBA" id="ARBA00023239"/>
    </source>
</evidence>
<dbReference type="AlphaFoldDB" id="A0AAP4BAR1"/>
<dbReference type="PANTHER" id="PTHR43622:SF1">
    <property type="entry name" value="3-DEHYDROQUINATE SYNTHASE"/>
    <property type="match status" value="1"/>
</dbReference>
<dbReference type="EC" id="4.2.3.4" evidence="9 10"/>
<keyword evidence="6 9" id="KW-0520">NAD</keyword>
<keyword evidence="5 9" id="KW-0862">Zinc</keyword>
<proteinExistence type="inferred from homology"/>
<keyword evidence="4 9" id="KW-0547">Nucleotide-binding</keyword>
<evidence type="ECO:0000256" key="1">
    <source>
        <dbReference type="ARBA" id="ARBA00001911"/>
    </source>
</evidence>
<feature type="binding site" evidence="9">
    <location>
        <position position="191"/>
    </location>
    <ligand>
        <name>Zn(2+)</name>
        <dbReference type="ChEBI" id="CHEBI:29105"/>
    </ligand>
</feature>
<dbReference type="FunFam" id="3.40.50.1970:FF:000007">
    <property type="entry name" value="Pentafunctional AROM polypeptide"/>
    <property type="match status" value="1"/>
</dbReference>
<evidence type="ECO:0000256" key="9">
    <source>
        <dbReference type="HAMAP-Rule" id="MF_00110"/>
    </source>
</evidence>
<evidence type="ECO:0000313" key="13">
    <source>
        <dbReference type="EMBL" id="MDI9242615.1"/>
    </source>
</evidence>
<evidence type="ECO:0000256" key="6">
    <source>
        <dbReference type="ARBA" id="ARBA00023027"/>
    </source>
</evidence>
<name>A0AAP4BAR1_9FIRM</name>
<keyword evidence="3 9" id="KW-0479">Metal-binding</keyword>
<evidence type="ECO:0000256" key="10">
    <source>
        <dbReference type="NCBIfam" id="TIGR01357"/>
    </source>
</evidence>
<comment type="cofactor">
    <cofactor evidence="1 9">
        <name>NAD(+)</name>
        <dbReference type="ChEBI" id="CHEBI:57540"/>
    </cofactor>
</comment>
<comment type="function">
    <text evidence="9">Catalyzes the conversion of 3-deoxy-D-arabino-heptulosonate 7-phosphate (DAHP) to dehydroquinate (DHQ).</text>
</comment>
<feature type="domain" description="3-dehydroquinate synthase N-terminal" evidence="11">
    <location>
        <begin position="74"/>
        <end position="186"/>
    </location>
</feature>
<dbReference type="Gene3D" id="3.40.50.1970">
    <property type="match status" value="1"/>
</dbReference>
<comment type="similarity">
    <text evidence="9">Belongs to the sugar phosphate cyclases superfamily. Dehydroquinate synthase family.</text>
</comment>
<feature type="binding site" evidence="9">
    <location>
        <position position="149"/>
    </location>
    <ligand>
        <name>NAD(+)</name>
        <dbReference type="ChEBI" id="CHEBI:57540"/>
    </ligand>
</feature>
<evidence type="ECO:0000256" key="2">
    <source>
        <dbReference type="ARBA" id="ARBA00001947"/>
    </source>
</evidence>
<dbReference type="GO" id="GO:0008652">
    <property type="term" value="P:amino acid biosynthetic process"/>
    <property type="evidence" value="ECO:0007669"/>
    <property type="project" value="UniProtKB-KW"/>
</dbReference>
<organism evidence="13 14">
    <name type="scientific">Fusibacillus kribbianus</name>
    <dbReference type="NCBI Taxonomy" id="3044208"/>
    <lineage>
        <taxon>Bacteria</taxon>
        <taxon>Bacillati</taxon>
        <taxon>Bacillota</taxon>
        <taxon>Clostridia</taxon>
        <taxon>Lachnospirales</taxon>
        <taxon>Lachnospiraceae</taxon>
        <taxon>Fusibacillus</taxon>
    </lineage>
</organism>
<dbReference type="InterPro" id="IPR056179">
    <property type="entry name" value="DHQS_C"/>
</dbReference>
<evidence type="ECO:0000313" key="14">
    <source>
        <dbReference type="Proteomes" id="UP001300383"/>
    </source>
</evidence>
<keyword evidence="9" id="KW-0028">Amino-acid biosynthesis</keyword>
<feature type="domain" description="3-dehydroquinate synthase C-terminal" evidence="12">
    <location>
        <begin position="188"/>
        <end position="330"/>
    </location>
</feature>
<feature type="binding site" evidence="9">
    <location>
        <begin position="112"/>
        <end position="116"/>
    </location>
    <ligand>
        <name>NAD(+)</name>
        <dbReference type="ChEBI" id="CHEBI:57540"/>
    </ligand>
</feature>
<dbReference type="InterPro" id="IPR030963">
    <property type="entry name" value="DHQ_synth_fam"/>
</dbReference>
<dbReference type="GO" id="GO:0046872">
    <property type="term" value="F:metal ion binding"/>
    <property type="evidence" value="ECO:0007669"/>
    <property type="project" value="UniProtKB-KW"/>
</dbReference>
<keyword evidence="8 9" id="KW-0170">Cobalt</keyword>